<reference evidence="2 3" key="1">
    <citation type="journal article" date="2018" name="Int. J. Syst. Evol. Microbiol.">
        <title>Mesosutterella multiformis gen. nov., sp. nov., a member of the family Sutterellaceae and Sutterella megalosphaeroides sp. nov., isolated from human faeces.</title>
        <authorList>
            <person name="Sakamoto M."/>
            <person name="Ikeyama N."/>
            <person name="Kunihiro T."/>
            <person name="Iino T."/>
            <person name="Yuki M."/>
            <person name="Ohkuma M."/>
        </authorList>
    </citation>
    <scope>NUCLEOTIDE SEQUENCE [LARGE SCALE GENOMIC DNA]</scope>
    <source>
        <strain evidence="2 3">4NBBH2</strain>
    </source>
</reference>
<organism evidence="2 3">
    <name type="scientific">Mesosutterella multiformis</name>
    <dbReference type="NCBI Taxonomy" id="2259133"/>
    <lineage>
        <taxon>Bacteria</taxon>
        <taxon>Pseudomonadati</taxon>
        <taxon>Pseudomonadota</taxon>
        <taxon>Betaproteobacteria</taxon>
        <taxon>Burkholderiales</taxon>
        <taxon>Sutterellaceae</taxon>
        <taxon>Mesosutterella</taxon>
    </lineage>
</organism>
<evidence type="ECO:0000259" key="1">
    <source>
        <dbReference type="Pfam" id="PF13460"/>
    </source>
</evidence>
<dbReference type="PANTHER" id="PTHR43355:SF2">
    <property type="entry name" value="FLAVIN REDUCTASE (NADPH)"/>
    <property type="match status" value="1"/>
</dbReference>
<dbReference type="InterPro" id="IPR051606">
    <property type="entry name" value="Polyketide_Oxido-like"/>
</dbReference>
<dbReference type="Proteomes" id="UP000266091">
    <property type="component" value="Unassembled WGS sequence"/>
</dbReference>
<dbReference type="Gene3D" id="3.40.50.720">
    <property type="entry name" value="NAD(P)-binding Rossmann-like Domain"/>
    <property type="match status" value="1"/>
</dbReference>
<evidence type="ECO:0000313" key="3">
    <source>
        <dbReference type="Proteomes" id="UP000266091"/>
    </source>
</evidence>
<protein>
    <submittedName>
        <fullName evidence="2">Dihydrodipicolinate reductase</fullName>
    </submittedName>
</protein>
<feature type="domain" description="NAD(P)-binding" evidence="1">
    <location>
        <begin position="9"/>
        <end position="197"/>
    </location>
</feature>
<dbReference type="AlphaFoldDB" id="A0A388SF52"/>
<comment type="caution">
    <text evidence="2">The sequence shown here is derived from an EMBL/GenBank/DDBJ whole genome shotgun (WGS) entry which is preliminary data.</text>
</comment>
<dbReference type="CDD" id="cd05244">
    <property type="entry name" value="BVR-B_like_SDR_a"/>
    <property type="match status" value="1"/>
</dbReference>
<dbReference type="RefSeq" id="WP_116270529.1">
    <property type="nucleotide sequence ID" value="NZ_BGZJ01000001.1"/>
</dbReference>
<name>A0A388SF52_9BURK</name>
<dbReference type="OrthoDB" id="7352421at2"/>
<evidence type="ECO:0000313" key="2">
    <source>
        <dbReference type="EMBL" id="GBO94303.1"/>
    </source>
</evidence>
<dbReference type="PANTHER" id="PTHR43355">
    <property type="entry name" value="FLAVIN REDUCTASE (NADPH)"/>
    <property type="match status" value="1"/>
</dbReference>
<proteinExistence type="predicted"/>
<dbReference type="EMBL" id="BGZJ01000001">
    <property type="protein sequence ID" value="GBO94303.1"/>
    <property type="molecule type" value="Genomic_DNA"/>
</dbReference>
<dbReference type="InterPro" id="IPR016040">
    <property type="entry name" value="NAD(P)-bd_dom"/>
</dbReference>
<gene>
    <name evidence="2" type="ORF">MESMUL_16570</name>
</gene>
<dbReference type="Pfam" id="PF13460">
    <property type="entry name" value="NAD_binding_10"/>
    <property type="match status" value="1"/>
</dbReference>
<keyword evidence="3" id="KW-1185">Reference proteome</keyword>
<accession>A0A388SF52</accession>
<dbReference type="SUPFAM" id="SSF51735">
    <property type="entry name" value="NAD(P)-binding Rossmann-fold domains"/>
    <property type="match status" value="1"/>
</dbReference>
<dbReference type="GO" id="GO:0016646">
    <property type="term" value="F:oxidoreductase activity, acting on the CH-NH group of donors, NAD or NADP as acceptor"/>
    <property type="evidence" value="ECO:0007669"/>
    <property type="project" value="TreeGrafter"/>
</dbReference>
<dbReference type="InterPro" id="IPR036291">
    <property type="entry name" value="NAD(P)-bd_dom_sf"/>
</dbReference>
<sequence>MAKIAVVAANGKASRKIISEALSRGFDVTAFGRHEENNTEAKTYVRKDILDLTREDLAGFDAVVSGFGAFTPETFPLYQTTTEHLADIFAGSDTRLLFVGGAGSLYTNPERTETLADGKDFPEAIRPLAQAMKKSLGYLRTRNYVRWTYISPAAVFLADGPRTGFYELTGEDFTVNKDGKSEISYADYAIAMVDEIEHGNHIRERISVRWA</sequence>